<protein>
    <submittedName>
        <fullName evidence="2">Uncharacterized protein</fullName>
    </submittedName>
</protein>
<comment type="caution">
    <text evidence="2">The sequence shown here is derived from an EMBL/GenBank/DDBJ whole genome shotgun (WGS) entry which is preliminary data.</text>
</comment>
<accession>A0A9P4LTD4</accession>
<reference evidence="2" key="1">
    <citation type="journal article" date="2020" name="Stud. Mycol.">
        <title>101 Dothideomycetes genomes: a test case for predicting lifestyles and emergence of pathogens.</title>
        <authorList>
            <person name="Haridas S."/>
            <person name="Albert R."/>
            <person name="Binder M."/>
            <person name="Bloem J."/>
            <person name="Labutti K."/>
            <person name="Salamov A."/>
            <person name="Andreopoulos B."/>
            <person name="Baker S."/>
            <person name="Barry K."/>
            <person name="Bills G."/>
            <person name="Bluhm B."/>
            <person name="Cannon C."/>
            <person name="Castanera R."/>
            <person name="Culley D."/>
            <person name="Daum C."/>
            <person name="Ezra D."/>
            <person name="Gonzalez J."/>
            <person name="Henrissat B."/>
            <person name="Kuo A."/>
            <person name="Liang C."/>
            <person name="Lipzen A."/>
            <person name="Lutzoni F."/>
            <person name="Magnuson J."/>
            <person name="Mondo S."/>
            <person name="Nolan M."/>
            <person name="Ohm R."/>
            <person name="Pangilinan J."/>
            <person name="Park H.-J."/>
            <person name="Ramirez L."/>
            <person name="Alfaro M."/>
            <person name="Sun H."/>
            <person name="Tritt A."/>
            <person name="Yoshinaga Y."/>
            <person name="Zwiers L.-H."/>
            <person name="Turgeon B."/>
            <person name="Goodwin S."/>
            <person name="Spatafora J."/>
            <person name="Crous P."/>
            <person name="Grigoriev I."/>
        </authorList>
    </citation>
    <scope>NUCLEOTIDE SEQUENCE</scope>
    <source>
        <strain evidence="2">CBS 121410</strain>
    </source>
</reference>
<organism evidence="2 3">
    <name type="scientific">Saccharata proteae CBS 121410</name>
    <dbReference type="NCBI Taxonomy" id="1314787"/>
    <lineage>
        <taxon>Eukaryota</taxon>
        <taxon>Fungi</taxon>
        <taxon>Dikarya</taxon>
        <taxon>Ascomycota</taxon>
        <taxon>Pezizomycotina</taxon>
        <taxon>Dothideomycetes</taxon>
        <taxon>Dothideomycetes incertae sedis</taxon>
        <taxon>Botryosphaeriales</taxon>
        <taxon>Saccharataceae</taxon>
        <taxon>Saccharata</taxon>
    </lineage>
</organism>
<dbReference type="Proteomes" id="UP000799776">
    <property type="component" value="Unassembled WGS sequence"/>
</dbReference>
<sequence>MSSTKSYSMWPQQKCNEFSAVFDPTTPHDNLISLSAIKRFSLGAFKPATDLKESRPLLDRNRLLRSHYIKRNKQPDIMGPKPPRFLCWYFCGKDKKEQKHARTKDGKPLQIVGTIEVRWDDISDMTIPGRKFPERREQHYKFLVVENLAFDMVFSFKTMLELGLVEKPKLATTADPGTTMHVNTVFRKAEASHDRKSGDDESCQFRLSSQRRPRPQIRRRRSKSIPSSE</sequence>
<keyword evidence="3" id="KW-1185">Reference proteome</keyword>
<name>A0A9P4LTD4_9PEZI</name>
<evidence type="ECO:0000256" key="1">
    <source>
        <dbReference type="SAM" id="MobiDB-lite"/>
    </source>
</evidence>
<feature type="compositionally biased region" description="Basic residues" evidence="1">
    <location>
        <begin position="209"/>
        <end position="223"/>
    </location>
</feature>
<evidence type="ECO:0000313" key="2">
    <source>
        <dbReference type="EMBL" id="KAF2083627.1"/>
    </source>
</evidence>
<gene>
    <name evidence="2" type="ORF">K490DRAFT_60307</name>
</gene>
<evidence type="ECO:0000313" key="3">
    <source>
        <dbReference type="Proteomes" id="UP000799776"/>
    </source>
</evidence>
<dbReference type="EMBL" id="ML978767">
    <property type="protein sequence ID" value="KAF2083627.1"/>
    <property type="molecule type" value="Genomic_DNA"/>
</dbReference>
<dbReference type="AlphaFoldDB" id="A0A9P4LTD4"/>
<proteinExistence type="predicted"/>
<feature type="compositionally biased region" description="Basic and acidic residues" evidence="1">
    <location>
        <begin position="188"/>
        <end position="199"/>
    </location>
</feature>
<feature type="region of interest" description="Disordered" evidence="1">
    <location>
        <begin position="188"/>
        <end position="229"/>
    </location>
</feature>